<organism evidence="2 3">
    <name type="scientific">Wocania arenilitoris</name>
    <dbReference type="NCBI Taxonomy" id="2044858"/>
    <lineage>
        <taxon>Bacteria</taxon>
        <taxon>Pseudomonadati</taxon>
        <taxon>Bacteroidota</taxon>
        <taxon>Flavobacteriia</taxon>
        <taxon>Flavobacteriales</taxon>
        <taxon>Flavobacteriaceae</taxon>
        <taxon>Wocania</taxon>
    </lineage>
</organism>
<dbReference type="Proteomes" id="UP001199795">
    <property type="component" value="Unassembled WGS sequence"/>
</dbReference>
<accession>A0AAE3EPQ9</accession>
<keyword evidence="3" id="KW-1185">Reference proteome</keyword>
<dbReference type="Gene3D" id="3.40.630.30">
    <property type="match status" value="1"/>
</dbReference>
<comment type="caution">
    <text evidence="2">The sequence shown here is derived from an EMBL/GenBank/DDBJ whole genome shotgun (WGS) entry which is preliminary data.</text>
</comment>
<gene>
    <name evidence="2" type="ORF">L3X37_09700</name>
</gene>
<protein>
    <submittedName>
        <fullName evidence="2">GNAT family N-acetyltransferase</fullName>
    </submittedName>
</protein>
<sequence length="335" mass="40342">MKNNPFLSDIFKTIWLKHFNYGKGDFTFNFITNLTFVKSRFLPIFCNTGKNNTKSVSYNFSDIKTKDYKGRVFIIFDIPSHLNTIITPEKHSKIGIHKITQYPGFRINLKGYSNLNDYKLDVISKKSRYKFKSYAKKIESSVNIYHKVYYENIDDETYEFVFGYFKTLLRKRFFNKKTNNNNLSPQEWAFYKEVTLPMIRNKAAALFVTYDTDKPIAINLVNFSKTTMYDVIRVFDIDYAKYRLGVVGIMKQIEWCIENNLEALDFSKGYFEYKKRWSNQPYWFEYHIYYDKKSLIPCLIALAYKQFYTFKLFLRRHDLINFVHKLLFFRNKKNM</sequence>
<name>A0AAE3EPQ9_9FLAO</name>
<dbReference type="AlphaFoldDB" id="A0AAE3EPQ9"/>
<dbReference type="Pfam" id="PF13480">
    <property type="entry name" value="Acetyltransf_6"/>
    <property type="match status" value="1"/>
</dbReference>
<dbReference type="SUPFAM" id="SSF55729">
    <property type="entry name" value="Acyl-CoA N-acyltransferases (Nat)"/>
    <property type="match status" value="1"/>
</dbReference>
<evidence type="ECO:0000313" key="3">
    <source>
        <dbReference type="Proteomes" id="UP001199795"/>
    </source>
</evidence>
<dbReference type="InterPro" id="IPR038740">
    <property type="entry name" value="BioF2-like_GNAT_dom"/>
</dbReference>
<evidence type="ECO:0000313" key="2">
    <source>
        <dbReference type="EMBL" id="MCF7568638.1"/>
    </source>
</evidence>
<dbReference type="RefSeq" id="WP_237239978.1">
    <property type="nucleotide sequence ID" value="NZ_JAKKDU010000010.1"/>
</dbReference>
<proteinExistence type="predicted"/>
<dbReference type="InterPro" id="IPR016181">
    <property type="entry name" value="Acyl_CoA_acyltransferase"/>
</dbReference>
<evidence type="ECO:0000259" key="1">
    <source>
        <dbReference type="Pfam" id="PF13480"/>
    </source>
</evidence>
<reference evidence="2" key="1">
    <citation type="submission" date="2022-01" db="EMBL/GenBank/DDBJ databases">
        <title>Draft genome sequence of Sabulilitoribacter arenilitoris KCTC 52401.</title>
        <authorList>
            <person name="Oh J.-S."/>
        </authorList>
    </citation>
    <scope>NUCLEOTIDE SEQUENCE</scope>
    <source>
        <strain evidence="2">HMF6543</strain>
    </source>
</reference>
<feature type="domain" description="BioF2-like acetyltransferase" evidence="1">
    <location>
        <begin position="126"/>
        <end position="275"/>
    </location>
</feature>
<dbReference type="EMBL" id="JAKKDU010000010">
    <property type="protein sequence ID" value="MCF7568638.1"/>
    <property type="molecule type" value="Genomic_DNA"/>
</dbReference>